<dbReference type="PANTHER" id="PTHR15046">
    <property type="entry name" value="GLYCO_TRANS_2-LIKE DOMAIN-CONTAINING PROTEIN"/>
    <property type="match status" value="1"/>
</dbReference>
<comment type="caution">
    <text evidence="3">The sequence shown here is derived from an EMBL/GenBank/DDBJ whole genome shotgun (WGS) entry which is preliminary data.</text>
</comment>
<dbReference type="Proteomes" id="UP001174136">
    <property type="component" value="Unassembled WGS sequence"/>
</dbReference>
<keyword evidence="4" id="KW-1185">Reference proteome</keyword>
<feature type="chain" id="PRO_5041228855" evidence="1">
    <location>
        <begin position="23"/>
        <end position="465"/>
    </location>
</feature>
<dbReference type="Gene3D" id="3.90.550.10">
    <property type="entry name" value="Spore Coat Polysaccharide Biosynthesis Protein SpsA, Chain A"/>
    <property type="match status" value="1"/>
</dbReference>
<evidence type="ECO:0000259" key="2">
    <source>
        <dbReference type="Pfam" id="PF00535"/>
    </source>
</evidence>
<accession>A0AA47MI08</accession>
<dbReference type="CDD" id="cd00761">
    <property type="entry name" value="Glyco_tranf_GTA_type"/>
    <property type="match status" value="1"/>
</dbReference>
<dbReference type="InterPro" id="IPR001173">
    <property type="entry name" value="Glyco_trans_2-like"/>
</dbReference>
<dbReference type="PANTHER" id="PTHR15046:SF2">
    <property type="entry name" value="BETA-1,4 N-ACETYLGALACTOSAMINYLTRANSFERASE 2"/>
    <property type="match status" value="1"/>
</dbReference>
<feature type="signal peptide" evidence="1">
    <location>
        <begin position="1"/>
        <end position="22"/>
    </location>
</feature>
<reference evidence="3" key="1">
    <citation type="journal article" date="2023" name="Front. Mar. Sci.">
        <title>A new Merluccius polli reference genome to investigate the effects of global change in West African waters.</title>
        <authorList>
            <person name="Mateo J.L."/>
            <person name="Blanco-Fernandez C."/>
            <person name="Garcia-Vazquez E."/>
            <person name="Machado-Schiaffino G."/>
        </authorList>
    </citation>
    <scope>NUCLEOTIDE SEQUENCE</scope>
    <source>
        <strain evidence="3">C29</strain>
        <tissue evidence="3">Fin</tissue>
    </source>
</reference>
<dbReference type="GO" id="GO:0008376">
    <property type="term" value="F:acetylgalactosaminyltransferase activity"/>
    <property type="evidence" value="ECO:0007669"/>
    <property type="project" value="TreeGrafter"/>
</dbReference>
<evidence type="ECO:0000313" key="4">
    <source>
        <dbReference type="Proteomes" id="UP001174136"/>
    </source>
</evidence>
<proteinExistence type="predicted"/>
<dbReference type="SUPFAM" id="SSF53448">
    <property type="entry name" value="Nucleotide-diphospho-sugar transferases"/>
    <property type="match status" value="1"/>
</dbReference>
<dbReference type="GO" id="GO:0019276">
    <property type="term" value="P:UDP-N-acetylgalactosamine metabolic process"/>
    <property type="evidence" value="ECO:0007669"/>
    <property type="project" value="TreeGrafter"/>
</dbReference>
<dbReference type="Pfam" id="PF00535">
    <property type="entry name" value="Glycos_transf_2"/>
    <property type="match status" value="1"/>
</dbReference>
<evidence type="ECO:0000256" key="1">
    <source>
        <dbReference type="SAM" id="SignalP"/>
    </source>
</evidence>
<dbReference type="InterPro" id="IPR029044">
    <property type="entry name" value="Nucleotide-diphossugar_trans"/>
</dbReference>
<dbReference type="AlphaFoldDB" id="A0AA47MI08"/>
<gene>
    <name evidence="3" type="primary">B4GALNT1_2</name>
    <name evidence="3" type="ORF">N1851_022557</name>
</gene>
<organism evidence="3 4">
    <name type="scientific">Merluccius polli</name>
    <name type="common">Benguela hake</name>
    <name type="synonym">Merluccius cadenati</name>
    <dbReference type="NCBI Taxonomy" id="89951"/>
    <lineage>
        <taxon>Eukaryota</taxon>
        <taxon>Metazoa</taxon>
        <taxon>Chordata</taxon>
        <taxon>Craniata</taxon>
        <taxon>Vertebrata</taxon>
        <taxon>Euteleostomi</taxon>
        <taxon>Actinopterygii</taxon>
        <taxon>Neopterygii</taxon>
        <taxon>Teleostei</taxon>
        <taxon>Neoteleostei</taxon>
        <taxon>Acanthomorphata</taxon>
        <taxon>Zeiogadaria</taxon>
        <taxon>Gadariae</taxon>
        <taxon>Gadiformes</taxon>
        <taxon>Gadoidei</taxon>
        <taxon>Merlucciidae</taxon>
        <taxon>Merluccius</taxon>
    </lineage>
</organism>
<sequence length="465" mass="52344">MISKSCLLLLISLVALTLMSWLFQNFTDEHKIEPQMRKWSRPIGLVRPPAPCVCPAKSLVLEEKIPSAQRAAILDRRTKEYKKHQARTRSSLNTLLFAPSNSPLQYPIQGFTVPPMATTLIPGTVLLSTLGVSLNVTRGVLSLTEAGEADEAGGGTNLVTLETQSLEELNNLLAWVTYTSTMYHINTVDLVHFMFEHHKAVFPVLIRQPTLPVLYDMGTDINEHVTVTTKTFMRYKELKVLISSLRRFYKNMTLIVADDSFKPESIAEDHVLQYIMPGGQGWFAGRNLAISQVTTKYFLWVDDDFLFTDHTKIEDLVEVMEAIPELDVVGGSVEGNQFFFSIIYEEGDGVAGGCLYRKSKGKFQSLPNYPQCNIVNGVVNFFLGRTDAVSRVGFDPKLKRVAHSEFFMDGLGRLMIASCGHVSIGHQKKAANAEYQRFRNPGASDSEYKERLHYYKNHLKCIRYG</sequence>
<keyword evidence="1" id="KW-0732">Signal</keyword>
<evidence type="ECO:0000313" key="3">
    <source>
        <dbReference type="EMBL" id="KAK0140469.1"/>
    </source>
</evidence>
<name>A0AA47MI08_MERPO</name>
<feature type="domain" description="Glycosyltransferase 2-like" evidence="2">
    <location>
        <begin position="229"/>
        <end position="391"/>
    </location>
</feature>
<protein>
    <submittedName>
        <fullName evidence="3">Beta-1,4 N-acetylgalactosaminyltransferase 1</fullName>
    </submittedName>
</protein>
<dbReference type="GO" id="GO:0006047">
    <property type="term" value="P:UDP-N-acetylglucosamine metabolic process"/>
    <property type="evidence" value="ECO:0007669"/>
    <property type="project" value="TreeGrafter"/>
</dbReference>
<dbReference type="EMBL" id="JAOPHQ010004097">
    <property type="protein sequence ID" value="KAK0140469.1"/>
    <property type="molecule type" value="Genomic_DNA"/>
</dbReference>